<keyword evidence="2" id="KW-1185">Reference proteome</keyword>
<accession>A0A9Q1IU46</accession>
<gene>
    <name evidence="1" type="ORF">SKAU_G00243480</name>
</gene>
<dbReference type="Proteomes" id="UP001152622">
    <property type="component" value="Chromosome 8"/>
</dbReference>
<reference evidence="1" key="1">
    <citation type="journal article" date="2023" name="Science">
        <title>Genome structures resolve the early diversification of teleost fishes.</title>
        <authorList>
            <person name="Parey E."/>
            <person name="Louis A."/>
            <person name="Montfort J."/>
            <person name="Bouchez O."/>
            <person name="Roques C."/>
            <person name="Iampietro C."/>
            <person name="Lluch J."/>
            <person name="Castinel A."/>
            <person name="Donnadieu C."/>
            <person name="Desvignes T."/>
            <person name="Floi Bucao C."/>
            <person name="Jouanno E."/>
            <person name="Wen M."/>
            <person name="Mejri S."/>
            <person name="Dirks R."/>
            <person name="Jansen H."/>
            <person name="Henkel C."/>
            <person name="Chen W.J."/>
            <person name="Zahm M."/>
            <person name="Cabau C."/>
            <person name="Klopp C."/>
            <person name="Thompson A.W."/>
            <person name="Robinson-Rechavi M."/>
            <person name="Braasch I."/>
            <person name="Lecointre G."/>
            <person name="Bobe J."/>
            <person name="Postlethwait J.H."/>
            <person name="Berthelot C."/>
            <person name="Roest Crollius H."/>
            <person name="Guiguen Y."/>
        </authorList>
    </citation>
    <scope>NUCLEOTIDE SEQUENCE</scope>
    <source>
        <strain evidence="1">WJC10195</strain>
    </source>
</reference>
<dbReference type="AlphaFoldDB" id="A0A9Q1IU46"/>
<protein>
    <submittedName>
        <fullName evidence="1">Uncharacterized protein</fullName>
    </submittedName>
</protein>
<comment type="caution">
    <text evidence="1">The sequence shown here is derived from an EMBL/GenBank/DDBJ whole genome shotgun (WGS) entry which is preliminary data.</text>
</comment>
<sequence>MRQGEHGLAGSNRQVDRSLGVAWHGAVREDVDESGEAHLQSDRCVGQSFSTCTPLNIQQFLHWEQE</sequence>
<organism evidence="1 2">
    <name type="scientific">Synaphobranchus kaupii</name>
    <name type="common">Kaup's arrowtooth eel</name>
    <dbReference type="NCBI Taxonomy" id="118154"/>
    <lineage>
        <taxon>Eukaryota</taxon>
        <taxon>Metazoa</taxon>
        <taxon>Chordata</taxon>
        <taxon>Craniata</taxon>
        <taxon>Vertebrata</taxon>
        <taxon>Euteleostomi</taxon>
        <taxon>Actinopterygii</taxon>
        <taxon>Neopterygii</taxon>
        <taxon>Teleostei</taxon>
        <taxon>Anguilliformes</taxon>
        <taxon>Synaphobranchidae</taxon>
        <taxon>Synaphobranchus</taxon>
    </lineage>
</organism>
<dbReference type="EMBL" id="JAINUF010000008">
    <property type="protein sequence ID" value="KAJ8352872.1"/>
    <property type="molecule type" value="Genomic_DNA"/>
</dbReference>
<proteinExistence type="predicted"/>
<evidence type="ECO:0000313" key="2">
    <source>
        <dbReference type="Proteomes" id="UP001152622"/>
    </source>
</evidence>
<evidence type="ECO:0000313" key="1">
    <source>
        <dbReference type="EMBL" id="KAJ8352872.1"/>
    </source>
</evidence>
<dbReference type="OrthoDB" id="62364at2759"/>
<name>A0A9Q1IU46_SYNKA</name>